<feature type="transmembrane region" description="Helical" evidence="5">
    <location>
        <begin position="43"/>
        <end position="64"/>
    </location>
</feature>
<reference evidence="6 7" key="1">
    <citation type="journal article" date="2015" name="Genome Announc.">
        <title>Complete Genome Sequence of the Type Strain Corynebacterium testudinoris DSM 44614, Recovered from Necrotic Lesions in the Mouth of a Tortoise.</title>
        <authorList>
            <person name="Ruckert C."/>
            <person name="Kriete M."/>
            <person name="Jaenicke S."/>
            <person name="Winkler A."/>
            <person name="Tauch A."/>
        </authorList>
    </citation>
    <scope>NUCLEOTIDE SEQUENCE [LARGE SCALE GENOMIC DNA]</scope>
    <source>
        <strain evidence="6 7">DSM 44614</strain>
    </source>
</reference>
<organism evidence="6 7">
    <name type="scientific">Corynebacterium testudinoris</name>
    <dbReference type="NCBI Taxonomy" id="136857"/>
    <lineage>
        <taxon>Bacteria</taxon>
        <taxon>Bacillati</taxon>
        <taxon>Actinomycetota</taxon>
        <taxon>Actinomycetes</taxon>
        <taxon>Mycobacteriales</taxon>
        <taxon>Corynebacteriaceae</taxon>
        <taxon>Corynebacterium</taxon>
    </lineage>
</organism>
<dbReference type="GO" id="GO:0016020">
    <property type="term" value="C:membrane"/>
    <property type="evidence" value="ECO:0007669"/>
    <property type="project" value="UniProtKB-SubCell"/>
</dbReference>
<evidence type="ECO:0000313" key="6">
    <source>
        <dbReference type="EMBL" id="AKK08543.1"/>
    </source>
</evidence>
<dbReference type="GO" id="GO:0055085">
    <property type="term" value="P:transmembrane transport"/>
    <property type="evidence" value="ECO:0007669"/>
    <property type="project" value="InterPro"/>
</dbReference>
<evidence type="ECO:0000256" key="4">
    <source>
        <dbReference type="ARBA" id="ARBA00023136"/>
    </source>
</evidence>
<name>A0A0G3H9H4_9CORY</name>
<dbReference type="PATRIC" id="fig|136857.5.peg.1090"/>
<gene>
    <name evidence="6" type="ORF">CTEST_05485</name>
</gene>
<dbReference type="InterPro" id="IPR038665">
    <property type="entry name" value="Voltage-dep_anion_channel_sf"/>
</dbReference>
<keyword evidence="2 5" id="KW-0812">Transmembrane</keyword>
<feature type="transmembrane region" description="Helical" evidence="5">
    <location>
        <begin position="159"/>
        <end position="180"/>
    </location>
</feature>
<feature type="transmembrane region" description="Helical" evidence="5">
    <location>
        <begin position="260"/>
        <end position="279"/>
    </location>
</feature>
<keyword evidence="7" id="KW-1185">Reference proteome</keyword>
<evidence type="ECO:0000256" key="1">
    <source>
        <dbReference type="ARBA" id="ARBA00004141"/>
    </source>
</evidence>
<dbReference type="RefSeq" id="WP_052844308.1">
    <property type="nucleotide sequence ID" value="NZ_CP011545.1"/>
</dbReference>
<dbReference type="Gene3D" id="1.50.10.150">
    <property type="entry name" value="Voltage-dependent anion channel"/>
    <property type="match status" value="1"/>
</dbReference>
<feature type="transmembrane region" description="Helical" evidence="5">
    <location>
        <begin position="226"/>
        <end position="248"/>
    </location>
</feature>
<evidence type="ECO:0000256" key="2">
    <source>
        <dbReference type="ARBA" id="ARBA00022692"/>
    </source>
</evidence>
<dbReference type="AlphaFoldDB" id="A0A0G3H9H4"/>
<dbReference type="OrthoDB" id="958273at2"/>
<dbReference type="KEGG" id="cted:CTEST_05485"/>
<dbReference type="InterPro" id="IPR004695">
    <property type="entry name" value="SLAC1/Mae1/Ssu1/TehA"/>
</dbReference>
<dbReference type="Pfam" id="PF03595">
    <property type="entry name" value="SLAC1"/>
    <property type="match status" value="1"/>
</dbReference>
<accession>A0A0G3H9H4</accession>
<reference evidence="7" key="2">
    <citation type="submission" date="2015-05" db="EMBL/GenBank/DDBJ databases">
        <title>Complete genome sequence of Corynebacterium testudinoris DSM 44614, recovered from necrotic lesions in the mouth of a tortoise.</title>
        <authorList>
            <person name="Ruckert C."/>
            <person name="Albersmeier A."/>
            <person name="Winkler A."/>
            <person name="Tauch A."/>
        </authorList>
    </citation>
    <scope>NUCLEOTIDE SEQUENCE [LARGE SCALE GENOMIC DNA]</scope>
    <source>
        <strain evidence="7">DSM 44614</strain>
    </source>
</reference>
<keyword evidence="3 5" id="KW-1133">Transmembrane helix</keyword>
<evidence type="ECO:0000256" key="3">
    <source>
        <dbReference type="ARBA" id="ARBA00022989"/>
    </source>
</evidence>
<dbReference type="EMBL" id="CP011545">
    <property type="protein sequence ID" value="AKK08543.1"/>
    <property type="molecule type" value="Genomic_DNA"/>
</dbReference>
<comment type="subcellular location">
    <subcellularLocation>
        <location evidence="1">Membrane</location>
        <topology evidence="1">Multi-pass membrane protein</topology>
    </subcellularLocation>
</comment>
<feature type="transmembrane region" description="Helical" evidence="5">
    <location>
        <begin position="201"/>
        <end position="220"/>
    </location>
</feature>
<evidence type="ECO:0000256" key="5">
    <source>
        <dbReference type="SAM" id="Phobius"/>
    </source>
</evidence>
<protein>
    <submittedName>
        <fullName evidence="6">Tellurite resistance protein-like permease</fullName>
    </submittedName>
</protein>
<feature type="transmembrane region" description="Helical" evidence="5">
    <location>
        <begin position="100"/>
        <end position="120"/>
    </location>
</feature>
<proteinExistence type="predicted"/>
<sequence>MAVSPQSQQSQQPELPPVGPAWAGTLMGTSISSTLSLIHGWTWLAYGFLVIATVVLVVLSMGWLRHRNPGFHQEFMGPWGMVAMGVLALGAAWTGVTGMWSFQLIAYAIALPLGLITCLWQLRKFSGAPTFLWGLGLVAPMVAATSGGQLFAAGVLPRAFWVISVGCFALSFLTAVPTFARVYLALIRRTTSIPASMAGSTWIPLGIAGQSTAAAQVLFFGDKAAVIYGTTFFVVAIPMFIYAAYRYWGAAFTWANYSPAWWGATFPIGTMSLGCHYLSLATGLGWWDALSRIFLALVIIHLSLNTVRALKTA</sequence>
<feature type="transmembrane region" description="Helical" evidence="5">
    <location>
        <begin position="76"/>
        <end position="94"/>
    </location>
</feature>
<evidence type="ECO:0000313" key="7">
    <source>
        <dbReference type="Proteomes" id="UP000035540"/>
    </source>
</evidence>
<dbReference type="STRING" id="136857.CTEST_05485"/>
<keyword evidence="4 5" id="KW-0472">Membrane</keyword>
<feature type="transmembrane region" description="Helical" evidence="5">
    <location>
        <begin position="285"/>
        <end position="304"/>
    </location>
</feature>
<dbReference type="Proteomes" id="UP000035540">
    <property type="component" value="Chromosome"/>
</dbReference>
<feature type="transmembrane region" description="Helical" evidence="5">
    <location>
        <begin position="132"/>
        <end position="153"/>
    </location>
</feature>